<dbReference type="EMBL" id="UINC01121486">
    <property type="protein sequence ID" value="SVC96683.1"/>
    <property type="molecule type" value="Genomic_DNA"/>
</dbReference>
<organism evidence="1">
    <name type="scientific">marine metagenome</name>
    <dbReference type="NCBI Taxonomy" id="408172"/>
    <lineage>
        <taxon>unclassified sequences</taxon>
        <taxon>metagenomes</taxon>
        <taxon>ecological metagenomes</taxon>
    </lineage>
</organism>
<feature type="non-terminal residue" evidence="1">
    <location>
        <position position="1"/>
    </location>
</feature>
<sequence>VKEALGQKTMKIEMFDGETVGHLLEKVRSMNEQKLKGLPIRVAVNQSYVNENYRLCNEDMVALIPPVSGG</sequence>
<evidence type="ECO:0008006" key="2">
    <source>
        <dbReference type="Google" id="ProtNLM"/>
    </source>
</evidence>
<dbReference type="CDD" id="cd00754">
    <property type="entry name" value="Ubl_MoaD"/>
    <property type="match status" value="1"/>
</dbReference>
<proteinExistence type="predicted"/>
<dbReference type="Pfam" id="PF02597">
    <property type="entry name" value="ThiS"/>
    <property type="match status" value="1"/>
</dbReference>
<dbReference type="InterPro" id="IPR003749">
    <property type="entry name" value="ThiS/MoaD-like"/>
</dbReference>
<accession>A0A382RG66</accession>
<evidence type="ECO:0000313" key="1">
    <source>
        <dbReference type="EMBL" id="SVC96683.1"/>
    </source>
</evidence>
<dbReference type="SUPFAM" id="SSF54285">
    <property type="entry name" value="MoaD/ThiS"/>
    <property type="match status" value="1"/>
</dbReference>
<dbReference type="Gene3D" id="3.10.20.30">
    <property type="match status" value="1"/>
</dbReference>
<name>A0A382RG66_9ZZZZ</name>
<dbReference type="InterPro" id="IPR016155">
    <property type="entry name" value="Mopterin_synth/thiamin_S_b"/>
</dbReference>
<dbReference type="AlphaFoldDB" id="A0A382RG66"/>
<reference evidence="1" key="1">
    <citation type="submission" date="2018-05" db="EMBL/GenBank/DDBJ databases">
        <authorList>
            <person name="Lanie J.A."/>
            <person name="Ng W.-L."/>
            <person name="Kazmierczak K.M."/>
            <person name="Andrzejewski T.M."/>
            <person name="Davidsen T.M."/>
            <person name="Wayne K.J."/>
            <person name="Tettelin H."/>
            <person name="Glass J.I."/>
            <person name="Rusch D."/>
            <person name="Podicherti R."/>
            <person name="Tsui H.-C.T."/>
            <person name="Winkler M.E."/>
        </authorList>
    </citation>
    <scope>NUCLEOTIDE SEQUENCE</scope>
</reference>
<dbReference type="InterPro" id="IPR012675">
    <property type="entry name" value="Beta-grasp_dom_sf"/>
</dbReference>
<gene>
    <name evidence="1" type="ORF">METZ01_LOCUS349537</name>
</gene>
<protein>
    <recommendedName>
        <fullName evidence="2">Molybdopterin synthase sulfur carrier subunit</fullName>
    </recommendedName>
</protein>